<feature type="region of interest" description="Disordered" evidence="6">
    <location>
        <begin position="72"/>
        <end position="95"/>
    </location>
</feature>
<evidence type="ECO:0000313" key="9">
    <source>
        <dbReference type="Proteomes" id="UP000019484"/>
    </source>
</evidence>
<dbReference type="GO" id="GO:0051321">
    <property type="term" value="P:meiotic cell cycle"/>
    <property type="evidence" value="ECO:0007669"/>
    <property type="project" value="TreeGrafter"/>
</dbReference>
<dbReference type="EMBL" id="AMWN01000001">
    <property type="protein sequence ID" value="EXJ95011.1"/>
    <property type="molecule type" value="Genomic_DNA"/>
</dbReference>
<dbReference type="GO" id="GO:0000922">
    <property type="term" value="C:spindle pole"/>
    <property type="evidence" value="ECO:0007669"/>
    <property type="project" value="InterPro"/>
</dbReference>
<organism evidence="8 9">
    <name type="scientific">Capronia coronata CBS 617.96</name>
    <dbReference type="NCBI Taxonomy" id="1182541"/>
    <lineage>
        <taxon>Eukaryota</taxon>
        <taxon>Fungi</taxon>
        <taxon>Dikarya</taxon>
        <taxon>Ascomycota</taxon>
        <taxon>Pezizomycotina</taxon>
        <taxon>Eurotiomycetes</taxon>
        <taxon>Chaetothyriomycetidae</taxon>
        <taxon>Chaetothyriales</taxon>
        <taxon>Herpotrichiellaceae</taxon>
        <taxon>Capronia</taxon>
    </lineage>
</organism>
<name>W9Z0C1_9EURO</name>
<feature type="domain" description="Gamma tubulin complex component C-terminal" evidence="7">
    <location>
        <begin position="558"/>
        <end position="931"/>
    </location>
</feature>
<dbReference type="GO" id="GO:0007020">
    <property type="term" value="P:microtubule nucleation"/>
    <property type="evidence" value="ECO:0007669"/>
    <property type="project" value="InterPro"/>
</dbReference>
<reference evidence="8 9" key="1">
    <citation type="submission" date="2013-03" db="EMBL/GenBank/DDBJ databases">
        <title>The Genome Sequence of Capronia coronata CBS 617.96.</title>
        <authorList>
            <consortium name="The Broad Institute Genomics Platform"/>
            <person name="Cuomo C."/>
            <person name="de Hoog S."/>
            <person name="Gorbushina A."/>
            <person name="Walker B."/>
            <person name="Young S.K."/>
            <person name="Zeng Q."/>
            <person name="Gargeya S."/>
            <person name="Fitzgerald M."/>
            <person name="Haas B."/>
            <person name="Abouelleil A."/>
            <person name="Allen A.W."/>
            <person name="Alvarado L."/>
            <person name="Arachchi H.M."/>
            <person name="Berlin A.M."/>
            <person name="Chapman S.B."/>
            <person name="Gainer-Dewar J."/>
            <person name="Goldberg J."/>
            <person name="Griggs A."/>
            <person name="Gujja S."/>
            <person name="Hansen M."/>
            <person name="Howarth C."/>
            <person name="Imamovic A."/>
            <person name="Ireland A."/>
            <person name="Larimer J."/>
            <person name="McCowan C."/>
            <person name="Murphy C."/>
            <person name="Pearson M."/>
            <person name="Poon T.W."/>
            <person name="Priest M."/>
            <person name="Roberts A."/>
            <person name="Saif S."/>
            <person name="Shea T."/>
            <person name="Sisk P."/>
            <person name="Sykes S."/>
            <person name="Wortman J."/>
            <person name="Nusbaum C."/>
            <person name="Birren B."/>
        </authorList>
    </citation>
    <scope>NUCLEOTIDE SEQUENCE [LARGE SCALE GENOMIC DNA]</scope>
    <source>
        <strain evidence="8 9">CBS 617.96</strain>
    </source>
</reference>
<dbReference type="Proteomes" id="UP000019484">
    <property type="component" value="Unassembled WGS sequence"/>
</dbReference>
<dbReference type="Gene3D" id="1.20.120.1900">
    <property type="entry name" value="Gamma-tubulin complex, C-terminal domain"/>
    <property type="match status" value="1"/>
</dbReference>
<evidence type="ECO:0000256" key="2">
    <source>
        <dbReference type="ARBA" id="ARBA00022490"/>
    </source>
</evidence>
<comment type="similarity">
    <text evidence="1 5">Belongs to the TUBGCP family.</text>
</comment>
<feature type="region of interest" description="Disordered" evidence="6">
    <location>
        <begin position="881"/>
        <end position="912"/>
    </location>
</feature>
<dbReference type="GeneID" id="19155039"/>
<evidence type="ECO:0000259" key="7">
    <source>
        <dbReference type="Pfam" id="PF04130"/>
    </source>
</evidence>
<comment type="subcellular location">
    <subcellularLocation>
        <location evidence="5">Cytoplasm</location>
        <location evidence="5">Cytoskeleton</location>
        <location evidence="5">Microtubule organizing center</location>
    </subcellularLocation>
</comment>
<accession>W9Z0C1</accession>
<evidence type="ECO:0000256" key="6">
    <source>
        <dbReference type="SAM" id="MobiDB-lite"/>
    </source>
</evidence>
<protein>
    <recommendedName>
        <fullName evidence="5">Spindle pole body component</fullName>
    </recommendedName>
</protein>
<dbReference type="Pfam" id="PF04130">
    <property type="entry name" value="GCP_C_terminal"/>
    <property type="match status" value="1"/>
</dbReference>
<feature type="compositionally biased region" description="Polar residues" evidence="6">
    <location>
        <begin position="890"/>
        <end position="903"/>
    </location>
</feature>
<evidence type="ECO:0000313" key="8">
    <source>
        <dbReference type="EMBL" id="EXJ95011.1"/>
    </source>
</evidence>
<evidence type="ECO:0000256" key="1">
    <source>
        <dbReference type="ARBA" id="ARBA00010337"/>
    </source>
</evidence>
<dbReference type="RefSeq" id="XP_007719240.1">
    <property type="nucleotide sequence ID" value="XM_007721050.1"/>
</dbReference>
<dbReference type="PANTHER" id="PTHR19302">
    <property type="entry name" value="GAMMA TUBULIN COMPLEX PROTEIN"/>
    <property type="match status" value="1"/>
</dbReference>
<dbReference type="InterPro" id="IPR042241">
    <property type="entry name" value="GCP_C_sf"/>
</dbReference>
<dbReference type="OrthoDB" id="775571at2759"/>
<gene>
    <name evidence="8" type="ORF">A1O1_00129</name>
</gene>
<dbReference type="PANTHER" id="PTHR19302:SF70">
    <property type="entry name" value="GAMMA-TUBULIN COMPLEX COMPONENT 6"/>
    <property type="match status" value="1"/>
</dbReference>
<evidence type="ECO:0000256" key="4">
    <source>
        <dbReference type="ARBA" id="ARBA00023212"/>
    </source>
</evidence>
<evidence type="ECO:0000256" key="5">
    <source>
        <dbReference type="RuleBase" id="RU363050"/>
    </source>
</evidence>
<dbReference type="GO" id="GO:0031122">
    <property type="term" value="P:cytoplasmic microtubule organization"/>
    <property type="evidence" value="ECO:0007669"/>
    <property type="project" value="TreeGrafter"/>
</dbReference>
<feature type="compositionally biased region" description="Low complexity" evidence="6">
    <location>
        <begin position="74"/>
        <end position="95"/>
    </location>
</feature>
<dbReference type="GO" id="GO:0000930">
    <property type="term" value="C:gamma-tubulin complex"/>
    <property type="evidence" value="ECO:0007669"/>
    <property type="project" value="TreeGrafter"/>
</dbReference>
<proteinExistence type="inferred from homology"/>
<evidence type="ECO:0000256" key="3">
    <source>
        <dbReference type="ARBA" id="ARBA00022701"/>
    </source>
</evidence>
<dbReference type="GO" id="GO:0005816">
    <property type="term" value="C:spindle pole body"/>
    <property type="evidence" value="ECO:0007669"/>
    <property type="project" value="UniProtKB-ARBA"/>
</dbReference>
<dbReference type="GO" id="GO:0000278">
    <property type="term" value="P:mitotic cell cycle"/>
    <property type="evidence" value="ECO:0007669"/>
    <property type="project" value="TreeGrafter"/>
</dbReference>
<feature type="region of interest" description="Disordered" evidence="6">
    <location>
        <begin position="835"/>
        <end position="861"/>
    </location>
</feature>
<dbReference type="InterPro" id="IPR040457">
    <property type="entry name" value="GCP_C"/>
</dbReference>
<sequence>MSFHDQIDPFSTVVIEKLPAFQVDSGEAWEGFKFNNNLEGGLFRLNDVDSKHLPDITPSVFHLDLQQIPLPDLSSPSSSSSSESGQETQQTESGQGIDEEILDFWSLPDITQRPPKNRLIGWDSFLDIGHVESPTPYLSEADPQVFSAILRSSDQGLPLKSITTDALLHAAFELGMGRSSALFKWNEEEGKFARQWGNIAARGYSARLVGDLFEEFLKIGTYTRILTKCFDCLDNHTQQLAPSRIAFLAASRSVLYSIQEHLESFRPEIVSLLQLKCTMSRADALVTTLKGFVDSIQNCQTDPVIVSALMQQAANASLRHPGMDGVLQHIMSRTLRPLITRLLSTVGLSRAPTNAQEGQSLDDDPEAETYWTPILPPDLCETVAETRQSLRILQSNALDWSLSTFVYGPSSFASNLELGCTFDEICELQAGAVAYEAAMKKSRTLGSSPDPTSVPCHPIAATLETKAQEEDISRPHSGDPFHLATKLFDEHVPILNLDKADTLHDGVNEYLDRSKTEVSPFQLDYMDAVTLSITPLVSAQHRLLSYSVLRLLFQDHKLLAHLRLQRGFQLLGDGFFSSRLSMALFDSDQNSSEGHRRTGTSTGLRLQARDTWPPASSELRLVLMGSLSDSLASSTERFLMENLSFAIRDMPVDELEKCRDVNSIHALDFLRLEYKPPSEVLETVLTPEILDKYDRIFQHLLRVSRVHSVTQSLLRQNFDGQLTKPGTLLHQKVIVQMHHFTSTWADYCHNIAIAGCWKKFEDILHDVDKHITNNDYDRTLQLVKSQDYLRALHERTLDKILHALLLKRKQSGAREVLEDVFTLILRFAAARKSSPDRQTSEKATSSNETITNNEVHETTTKNIAKEFGGKVTRFIHAVQAQRVSKHASRPQRNGANATTASNESAEDEDGDDDKSMLFDCLLLRLDMFGYWSHDDRQNSAMHMMERG</sequence>
<keyword evidence="4 5" id="KW-0206">Cytoskeleton</keyword>
<dbReference type="GO" id="GO:0005874">
    <property type="term" value="C:microtubule"/>
    <property type="evidence" value="ECO:0007669"/>
    <property type="project" value="UniProtKB-KW"/>
</dbReference>
<dbReference type="GO" id="GO:0043015">
    <property type="term" value="F:gamma-tubulin binding"/>
    <property type="evidence" value="ECO:0007669"/>
    <property type="project" value="InterPro"/>
</dbReference>
<keyword evidence="2 5" id="KW-0963">Cytoplasm</keyword>
<keyword evidence="3 5" id="KW-0493">Microtubule</keyword>
<dbReference type="GO" id="GO:0051225">
    <property type="term" value="P:spindle assembly"/>
    <property type="evidence" value="ECO:0007669"/>
    <property type="project" value="TreeGrafter"/>
</dbReference>
<dbReference type="STRING" id="1182541.W9Z0C1"/>
<dbReference type="AlphaFoldDB" id="W9Z0C1"/>
<dbReference type="InterPro" id="IPR007259">
    <property type="entry name" value="GCP"/>
</dbReference>
<dbReference type="eggNOG" id="KOG2000">
    <property type="taxonomic scope" value="Eukaryota"/>
</dbReference>
<dbReference type="GO" id="GO:0051011">
    <property type="term" value="F:microtubule minus-end binding"/>
    <property type="evidence" value="ECO:0007669"/>
    <property type="project" value="TreeGrafter"/>
</dbReference>
<keyword evidence="9" id="KW-1185">Reference proteome</keyword>
<feature type="compositionally biased region" description="Polar residues" evidence="6">
    <location>
        <begin position="841"/>
        <end position="853"/>
    </location>
</feature>
<dbReference type="HOGENOM" id="CLU_006331_0_0_1"/>
<comment type="caution">
    <text evidence="8">The sequence shown here is derived from an EMBL/GenBank/DDBJ whole genome shotgun (WGS) entry which is preliminary data.</text>
</comment>